<keyword evidence="3" id="KW-1185">Reference proteome</keyword>
<evidence type="ECO:0000313" key="3">
    <source>
        <dbReference type="Proteomes" id="UP000032180"/>
    </source>
</evidence>
<evidence type="ECO:0000313" key="2">
    <source>
        <dbReference type="EnsemblPlants" id="LPERR01G25030.1"/>
    </source>
</evidence>
<feature type="region of interest" description="Disordered" evidence="1">
    <location>
        <begin position="75"/>
        <end position="97"/>
    </location>
</feature>
<dbReference type="Gramene" id="LPERR01G25030.1">
    <property type="protein sequence ID" value="LPERR01G25030.1"/>
    <property type="gene ID" value="LPERR01G25030"/>
</dbReference>
<accession>A0A0D9V524</accession>
<name>A0A0D9V524_9ORYZ</name>
<reference evidence="3" key="2">
    <citation type="submission" date="2013-12" db="EMBL/GenBank/DDBJ databases">
        <authorList>
            <person name="Yu Y."/>
            <person name="Lee S."/>
            <person name="de Baynast K."/>
            <person name="Wissotski M."/>
            <person name="Liu L."/>
            <person name="Talag J."/>
            <person name="Goicoechea J."/>
            <person name="Angelova A."/>
            <person name="Jetty R."/>
            <person name="Kudrna D."/>
            <person name="Golser W."/>
            <person name="Rivera L."/>
            <person name="Zhang J."/>
            <person name="Wing R."/>
        </authorList>
    </citation>
    <scope>NUCLEOTIDE SEQUENCE</scope>
</reference>
<reference evidence="2" key="3">
    <citation type="submission" date="2015-04" db="UniProtKB">
        <authorList>
            <consortium name="EnsemblPlants"/>
        </authorList>
    </citation>
    <scope>IDENTIFICATION</scope>
</reference>
<sequence length="97" mass="10338">MGERLATLSLADAVELVCVLRQVEESVSSSPADWKWAGTDEAFVGEVRRLRERAEEVVLRRTEKERRLVGIDAAGSASVPAAAARPSGLAPHGGPKS</sequence>
<proteinExistence type="predicted"/>
<feature type="compositionally biased region" description="Low complexity" evidence="1">
    <location>
        <begin position="75"/>
        <end position="88"/>
    </location>
</feature>
<dbReference type="EnsemblPlants" id="LPERR01G25030.1">
    <property type="protein sequence ID" value="LPERR01G25030.1"/>
    <property type="gene ID" value="LPERR01G25030"/>
</dbReference>
<reference evidence="2 3" key="1">
    <citation type="submission" date="2012-08" db="EMBL/GenBank/DDBJ databases">
        <title>Oryza genome evolution.</title>
        <authorList>
            <person name="Wing R.A."/>
        </authorList>
    </citation>
    <scope>NUCLEOTIDE SEQUENCE</scope>
</reference>
<dbReference type="AlphaFoldDB" id="A0A0D9V524"/>
<evidence type="ECO:0000256" key="1">
    <source>
        <dbReference type="SAM" id="MobiDB-lite"/>
    </source>
</evidence>
<dbReference type="STRING" id="77586.A0A0D9V524"/>
<organism evidence="2 3">
    <name type="scientific">Leersia perrieri</name>
    <dbReference type="NCBI Taxonomy" id="77586"/>
    <lineage>
        <taxon>Eukaryota</taxon>
        <taxon>Viridiplantae</taxon>
        <taxon>Streptophyta</taxon>
        <taxon>Embryophyta</taxon>
        <taxon>Tracheophyta</taxon>
        <taxon>Spermatophyta</taxon>
        <taxon>Magnoliopsida</taxon>
        <taxon>Liliopsida</taxon>
        <taxon>Poales</taxon>
        <taxon>Poaceae</taxon>
        <taxon>BOP clade</taxon>
        <taxon>Oryzoideae</taxon>
        <taxon>Oryzeae</taxon>
        <taxon>Oryzinae</taxon>
        <taxon>Leersia</taxon>
    </lineage>
</organism>
<dbReference type="HOGENOM" id="CLU_2349790_0_0_1"/>
<protein>
    <submittedName>
        <fullName evidence="2">Uncharacterized protein</fullName>
    </submittedName>
</protein>
<dbReference type="Proteomes" id="UP000032180">
    <property type="component" value="Chromosome 1"/>
</dbReference>